<comment type="caution">
    <text evidence="1">The sequence shown here is derived from an EMBL/GenBank/DDBJ whole genome shotgun (WGS) entry which is preliminary data.</text>
</comment>
<feature type="non-terminal residue" evidence="1">
    <location>
        <position position="744"/>
    </location>
</feature>
<dbReference type="Proteomes" id="UP000230611">
    <property type="component" value="Unassembled WGS sequence"/>
</dbReference>
<dbReference type="SUPFAM" id="SSF46689">
    <property type="entry name" value="Homeodomain-like"/>
    <property type="match status" value="1"/>
</dbReference>
<proteinExistence type="predicted"/>
<dbReference type="Pfam" id="PF21804">
    <property type="entry name" value="Transposase_29"/>
    <property type="match status" value="1"/>
</dbReference>
<evidence type="ECO:0000313" key="2">
    <source>
        <dbReference type="Proteomes" id="UP000230611"/>
    </source>
</evidence>
<gene>
    <name evidence="1" type="ORF">CO116_03355</name>
</gene>
<protein>
    <submittedName>
        <fullName evidence="1">Uncharacterized protein</fullName>
    </submittedName>
</protein>
<dbReference type="EMBL" id="PFUO01000152">
    <property type="protein sequence ID" value="PJB15674.1"/>
    <property type="molecule type" value="Genomic_DNA"/>
</dbReference>
<dbReference type="InterPro" id="IPR049343">
    <property type="entry name" value="Transposase_29"/>
</dbReference>
<dbReference type="Pfam" id="PF13551">
    <property type="entry name" value="HTH_29"/>
    <property type="match status" value="1"/>
</dbReference>
<sequence length="744" mass="86801">MEGFDFKEKDGELKKIQVVEVGGGRKILFVKGQQYMSWEERDQDGQRVAIAQLYECGIGTQEELAEAFKVDIKTVYNYINSFKSGGIQGLVGERSGPKGKWKLIPEMRAKILTIVLRGGIREYADIQRGLKDYWGKEISIASIRQVLLEDGLVKEKIKLPGGEQGYLFRERDSNGQLNMEFSNGDEYEINELKQNKEKSINFSEEKDVDIKRRSSYSSAQRIYLDQLKQGMYSAYAGGLLFAPLLRRYSFVTTIKKVMDIGIQEGYSLEELSLTLFYFDLFRFESMENFKTVYPEEFGLLLGRQMSPSIWTLRRCLNKVRDLEKSEELVDEFSKEYLKKGSTRWGVMYIDGHFLPYYGMYPISKGWHSVRKIPMKGSYNFLAVDEKFSPVLFLIRSSSEDLLEKIPEIILKAKKLAEQAGISKNDIKNLTVIFDREGYSSELFKILDREDSDGEKSKIKFISWAKYSDRWMNEIEDEKFNKTATVTYEIQTPEEIKYFETEKVMKKYGRIRTIVVESGKNKKRAAIYTNDKESEAERIIQLICRRWGEENLIKELTMKHLINYSPGYEPEEIEEQPMVENPEVQELKQKRSNLKSELSQIKSKFGHEVLEEMEKDANWEEVKKKHILTIADIAGIRSQITLLGGKIDKLPQEIKFDEAHDGKKLVELNYEKKRFIDCIKTFTYHMEKKMCEILSNYYDKKKEIQPALAMIVRRGAYVKLEHGKLIVRLRRFKNSEIDYAARELC</sequence>
<dbReference type="AlphaFoldDB" id="A0A2M8ADX0"/>
<name>A0A2M8ADX0_9BACT</name>
<reference evidence="2" key="1">
    <citation type="submission" date="2017-09" db="EMBL/GenBank/DDBJ databases">
        <title>Depth-based differentiation of microbial function through sediment-hosted aquifers and enrichment of novel symbionts in the deep terrestrial subsurface.</title>
        <authorList>
            <person name="Probst A.J."/>
            <person name="Ladd B."/>
            <person name="Jarett J.K."/>
            <person name="Geller-Mcgrath D.E."/>
            <person name="Sieber C.M.K."/>
            <person name="Emerson J.B."/>
            <person name="Anantharaman K."/>
            <person name="Thomas B.C."/>
            <person name="Malmstrom R."/>
            <person name="Stieglmeier M."/>
            <person name="Klingl A."/>
            <person name="Woyke T."/>
            <person name="Ryan C.M."/>
            <person name="Banfield J.F."/>
        </authorList>
    </citation>
    <scope>NUCLEOTIDE SEQUENCE [LARGE SCALE GENOMIC DNA]</scope>
</reference>
<dbReference type="InterPro" id="IPR009057">
    <property type="entry name" value="Homeodomain-like_sf"/>
</dbReference>
<organism evidence="1 2">
    <name type="scientific">Candidatus Falkowbacteria bacterium CG_4_9_14_3_um_filter_38_19</name>
    <dbReference type="NCBI Taxonomy" id="1974559"/>
    <lineage>
        <taxon>Bacteria</taxon>
        <taxon>Candidatus Falkowiibacteriota</taxon>
    </lineage>
</organism>
<evidence type="ECO:0000313" key="1">
    <source>
        <dbReference type="EMBL" id="PJB15674.1"/>
    </source>
</evidence>
<accession>A0A2M8ADX0</accession>